<accession>A0ABU1N6Q4</accession>
<dbReference type="Proteomes" id="UP001262754">
    <property type="component" value="Unassembled WGS sequence"/>
</dbReference>
<evidence type="ECO:0000313" key="4">
    <source>
        <dbReference type="Proteomes" id="UP001262754"/>
    </source>
</evidence>
<gene>
    <name evidence="3" type="ORF">J2800_004897</name>
</gene>
<dbReference type="InterPro" id="IPR036034">
    <property type="entry name" value="PDZ_sf"/>
</dbReference>
<dbReference type="PIRSF" id="PIRSF016493">
    <property type="entry name" value="Glycyl_aminpptds"/>
    <property type="match status" value="1"/>
</dbReference>
<evidence type="ECO:0000256" key="1">
    <source>
        <dbReference type="SAM" id="SignalP"/>
    </source>
</evidence>
<dbReference type="InterPro" id="IPR007963">
    <property type="entry name" value="Peptidase_M61_catalytic"/>
</dbReference>
<dbReference type="RefSeq" id="WP_163229523.1">
    <property type="nucleotide sequence ID" value="NZ_BMLD01000026.1"/>
</dbReference>
<dbReference type="InterPro" id="IPR040756">
    <property type="entry name" value="Peptidase_M61_N"/>
</dbReference>
<dbReference type="Pfam" id="PF05299">
    <property type="entry name" value="Peptidase_M61"/>
    <property type="match status" value="1"/>
</dbReference>
<keyword evidence="3" id="KW-0378">Hydrolase</keyword>
<dbReference type="Gene3D" id="1.10.390.10">
    <property type="entry name" value="Neutral Protease Domain 2"/>
    <property type="match status" value="1"/>
</dbReference>
<proteinExistence type="predicted"/>
<evidence type="ECO:0000313" key="3">
    <source>
        <dbReference type="EMBL" id="MDR6534126.1"/>
    </source>
</evidence>
<organism evidence="3 4">
    <name type="scientific">Caulobacter rhizosphaerae</name>
    <dbReference type="NCBI Taxonomy" id="2010972"/>
    <lineage>
        <taxon>Bacteria</taxon>
        <taxon>Pseudomonadati</taxon>
        <taxon>Pseudomonadota</taxon>
        <taxon>Alphaproteobacteria</taxon>
        <taxon>Caulobacterales</taxon>
        <taxon>Caulobacteraceae</taxon>
        <taxon>Caulobacter</taxon>
    </lineage>
</organism>
<dbReference type="EMBL" id="JAVDRL010000020">
    <property type="protein sequence ID" value="MDR6534126.1"/>
    <property type="molecule type" value="Genomic_DNA"/>
</dbReference>
<reference evidence="3 4" key="1">
    <citation type="submission" date="2023-07" db="EMBL/GenBank/DDBJ databases">
        <title>Sorghum-associated microbial communities from plants grown in Nebraska, USA.</title>
        <authorList>
            <person name="Schachtman D."/>
        </authorList>
    </citation>
    <scope>NUCLEOTIDE SEQUENCE [LARGE SCALE GENOMIC DNA]</scope>
    <source>
        <strain evidence="3 4">DS2154</strain>
    </source>
</reference>
<name>A0ABU1N6Q4_9CAUL</name>
<dbReference type="Gene3D" id="2.60.40.3650">
    <property type="match status" value="1"/>
</dbReference>
<sequence>MKTLFFTASAVALSLSLSSAFAQERVPVQAPPTPPIAAAQDVAYPGVLKLSVDATDLDRKIFQVRETIPVAKSGPMTILYPQWVPGGHSPRNDLDKLAGLVITANGKTLPWTRDPVAVHAFHFDVPDGATEVQVSFQFLTPVKSDVGRILVTDDMLNVQWLQLGFYPAGYYTRRIQVEPTVKLPEGWGFGTALEKASTAGQTTTFKTTTFETLVDSPMFAGRYYKQVDLDPGAAVPVRLNIVADKPEYLEIKPEQLQIHRNLVQQAYKLYGAHHYDHYDFLLALTDKMGGIGLEHHRSSENGVVPKYFTDWDKTFVGRDLLAHEYTHSWNGKFRRAADLYTPTLNEPMRDSLMWVYEGQTQYWGNVLAARSGLQTKQQGLESLAATAALYDTRAGRNWRNVLDTTNDPIIANRKPASWTSWQRSEDYYSEGQLIWLDADTLIREKTGGKKSLDDFAKAFFGVENGSYVPLTYDFDTVVQTLNGVVPYDWASFLKTRVEGLSERAPLDGLTRGGYKLVYTDTPTDFFKAAETKGKIVNLSYSLGITVGAGGVLSAVNWDTPAFKAGLTAGETIVAVNGTAYSDDGVKDAVKATAKADAPLVELLIKDGERYRTVKIDYHGGLKYPRLERIEGTPARLDDIYAPKK</sequence>
<dbReference type="PROSITE" id="PS50106">
    <property type="entry name" value="PDZ"/>
    <property type="match status" value="1"/>
</dbReference>
<feature type="chain" id="PRO_5045606760" evidence="1">
    <location>
        <begin position="23"/>
        <end position="644"/>
    </location>
</feature>
<feature type="domain" description="PDZ" evidence="2">
    <location>
        <begin position="542"/>
        <end position="607"/>
    </location>
</feature>
<dbReference type="SUPFAM" id="SSF50156">
    <property type="entry name" value="PDZ domain-like"/>
    <property type="match status" value="1"/>
</dbReference>
<keyword evidence="1" id="KW-0732">Signal</keyword>
<keyword evidence="3" id="KW-0482">Metalloprotease</keyword>
<keyword evidence="3" id="KW-0645">Protease</keyword>
<dbReference type="Gene3D" id="2.30.42.10">
    <property type="match status" value="1"/>
</dbReference>
<dbReference type="GO" id="GO:0008237">
    <property type="term" value="F:metallopeptidase activity"/>
    <property type="evidence" value="ECO:0007669"/>
    <property type="project" value="UniProtKB-KW"/>
</dbReference>
<dbReference type="InterPro" id="IPR001478">
    <property type="entry name" value="PDZ"/>
</dbReference>
<dbReference type="InterPro" id="IPR024191">
    <property type="entry name" value="Peptidase_M61"/>
</dbReference>
<dbReference type="Pfam" id="PF17899">
    <property type="entry name" value="Peptidase_M61_N"/>
    <property type="match status" value="1"/>
</dbReference>
<keyword evidence="4" id="KW-1185">Reference proteome</keyword>
<protein>
    <submittedName>
        <fullName evidence="3">Metalloprotease with PDZ domain</fullName>
    </submittedName>
</protein>
<comment type="caution">
    <text evidence="3">The sequence shown here is derived from an EMBL/GenBank/DDBJ whole genome shotgun (WGS) entry which is preliminary data.</text>
</comment>
<feature type="signal peptide" evidence="1">
    <location>
        <begin position="1"/>
        <end position="22"/>
    </location>
</feature>
<dbReference type="InterPro" id="IPR027268">
    <property type="entry name" value="Peptidase_M4/M1_CTD_sf"/>
</dbReference>
<evidence type="ECO:0000259" key="2">
    <source>
        <dbReference type="PROSITE" id="PS50106"/>
    </source>
</evidence>